<evidence type="ECO:0000313" key="2">
    <source>
        <dbReference type="EMBL" id="EKB55274.1"/>
    </source>
</evidence>
<dbReference type="Proteomes" id="UP000006085">
    <property type="component" value="Unassembled WGS sequence"/>
</dbReference>
<feature type="transmembrane region" description="Helical" evidence="1">
    <location>
        <begin position="86"/>
        <end position="104"/>
    </location>
</feature>
<organism evidence="2 3">
    <name type="scientific">Bergeyella zoohelcum ATCC 43767</name>
    <dbReference type="NCBI Taxonomy" id="883096"/>
    <lineage>
        <taxon>Bacteria</taxon>
        <taxon>Pseudomonadati</taxon>
        <taxon>Bacteroidota</taxon>
        <taxon>Flavobacteriia</taxon>
        <taxon>Flavobacteriales</taxon>
        <taxon>Weeksellaceae</taxon>
        <taxon>Bergeyella</taxon>
    </lineage>
</organism>
<gene>
    <name evidence="2" type="ORF">HMPREF9699_01899</name>
</gene>
<reference evidence="2 3" key="1">
    <citation type="submission" date="2012-07" db="EMBL/GenBank/DDBJ databases">
        <title>The Genome Sequence of Bergeyella zoohelcum ATCC 43767.</title>
        <authorList>
            <consortium name="The Broad Institute Genome Sequencing Platform"/>
            <person name="Earl A."/>
            <person name="Ward D."/>
            <person name="Feldgarden M."/>
            <person name="Gevers D."/>
            <person name="Huys G."/>
            <person name="Walker B."/>
            <person name="Young S.K."/>
            <person name="Zeng Q."/>
            <person name="Gargeya S."/>
            <person name="Fitzgerald M."/>
            <person name="Haas B."/>
            <person name="Abouelleil A."/>
            <person name="Alvarado L."/>
            <person name="Arachchi H.M."/>
            <person name="Berlin A.M."/>
            <person name="Chapman S.B."/>
            <person name="Goldberg J."/>
            <person name="Griggs A."/>
            <person name="Gujja S."/>
            <person name="Hansen M."/>
            <person name="Howarth C."/>
            <person name="Imamovic A."/>
            <person name="Larimer J."/>
            <person name="McCowen C."/>
            <person name="Montmayeur A."/>
            <person name="Murphy C."/>
            <person name="Neiman D."/>
            <person name="Pearson M."/>
            <person name="Priest M."/>
            <person name="Roberts A."/>
            <person name="Saif S."/>
            <person name="Shea T."/>
            <person name="Sisk P."/>
            <person name="Sykes S."/>
            <person name="Wortman J."/>
            <person name="Nusbaum C."/>
            <person name="Birren B."/>
        </authorList>
    </citation>
    <scope>NUCLEOTIDE SEQUENCE [LARGE SCALE GENOMIC DNA]</scope>
    <source>
        <strain evidence="2 3">ATCC 43767</strain>
    </source>
</reference>
<keyword evidence="1" id="KW-1133">Transmembrane helix</keyword>
<name>K1MH25_9FLAO</name>
<dbReference type="EMBL" id="AGYA01000030">
    <property type="protein sequence ID" value="EKB55274.1"/>
    <property type="molecule type" value="Genomic_DNA"/>
</dbReference>
<keyword evidence="3" id="KW-1185">Reference proteome</keyword>
<evidence type="ECO:0000256" key="1">
    <source>
        <dbReference type="SAM" id="Phobius"/>
    </source>
</evidence>
<sequence length="105" mass="12556">MSKAIKIMYRLGGVFFLLVSMALLIPIVCLFVYFGNDSFYYKVISENDIFYNIKTFIVVFNVLIIPLLWFVYIGIYLLYNRKIFTLKRRIILLIIFFITIIINYL</sequence>
<comment type="caution">
    <text evidence="2">The sequence shown here is derived from an EMBL/GenBank/DDBJ whole genome shotgun (WGS) entry which is preliminary data.</text>
</comment>
<dbReference type="HOGENOM" id="CLU_2231280_0_0_10"/>
<keyword evidence="1" id="KW-0812">Transmembrane</keyword>
<feature type="transmembrane region" description="Helical" evidence="1">
    <location>
        <begin position="12"/>
        <end position="35"/>
    </location>
</feature>
<evidence type="ECO:0000313" key="3">
    <source>
        <dbReference type="Proteomes" id="UP000006085"/>
    </source>
</evidence>
<feature type="transmembrane region" description="Helical" evidence="1">
    <location>
        <begin position="55"/>
        <end position="79"/>
    </location>
</feature>
<dbReference type="STRING" id="883096.HMPREF9699_01899"/>
<accession>K1MH25</accession>
<dbReference type="AlphaFoldDB" id="K1MH25"/>
<proteinExistence type="predicted"/>
<keyword evidence="1" id="KW-0472">Membrane</keyword>
<protein>
    <submittedName>
        <fullName evidence="2">Uncharacterized protein</fullName>
    </submittedName>
</protein>